<dbReference type="CDD" id="cd18793">
    <property type="entry name" value="SF2_C_SNF"/>
    <property type="match status" value="1"/>
</dbReference>
<feature type="domain" description="Helicase C-terminal" evidence="6">
    <location>
        <begin position="1199"/>
        <end position="1353"/>
    </location>
</feature>
<feature type="compositionally biased region" description="Polar residues" evidence="4">
    <location>
        <begin position="306"/>
        <end position="320"/>
    </location>
</feature>
<dbReference type="Proteomes" id="UP000284706">
    <property type="component" value="Unassembled WGS sequence"/>
</dbReference>
<evidence type="ECO:0000259" key="6">
    <source>
        <dbReference type="PROSITE" id="PS51194"/>
    </source>
</evidence>
<evidence type="ECO:0000313" key="8">
    <source>
        <dbReference type="Proteomes" id="UP000284706"/>
    </source>
</evidence>
<accession>A0A409XYB7</accession>
<feature type="region of interest" description="Disordered" evidence="4">
    <location>
        <begin position="645"/>
        <end position="681"/>
    </location>
</feature>
<dbReference type="Pfam" id="PF00271">
    <property type="entry name" value="Helicase_C"/>
    <property type="match status" value="1"/>
</dbReference>
<keyword evidence="1" id="KW-0547">Nucleotide-binding</keyword>
<dbReference type="PANTHER" id="PTHR45626">
    <property type="entry name" value="TRANSCRIPTION TERMINATION FACTOR 2-RELATED"/>
    <property type="match status" value="1"/>
</dbReference>
<keyword evidence="2" id="KW-0378">Hydrolase</keyword>
<dbReference type="GO" id="GO:0005524">
    <property type="term" value="F:ATP binding"/>
    <property type="evidence" value="ECO:0007669"/>
    <property type="project" value="UniProtKB-KW"/>
</dbReference>
<dbReference type="Gene3D" id="3.40.50.300">
    <property type="entry name" value="P-loop containing nucleotide triphosphate hydrolases"/>
    <property type="match status" value="1"/>
</dbReference>
<keyword evidence="8" id="KW-1185">Reference proteome</keyword>
<evidence type="ECO:0000259" key="5">
    <source>
        <dbReference type="PROSITE" id="PS51192"/>
    </source>
</evidence>
<dbReference type="InterPro" id="IPR001650">
    <property type="entry name" value="Helicase_C-like"/>
</dbReference>
<feature type="compositionally biased region" description="Low complexity" evidence="4">
    <location>
        <begin position="240"/>
        <end position="250"/>
    </location>
</feature>
<dbReference type="GO" id="GO:0006281">
    <property type="term" value="P:DNA repair"/>
    <property type="evidence" value="ECO:0007669"/>
    <property type="project" value="TreeGrafter"/>
</dbReference>
<feature type="region of interest" description="Disordered" evidence="4">
    <location>
        <begin position="217"/>
        <end position="320"/>
    </location>
</feature>
<evidence type="ECO:0000313" key="7">
    <source>
        <dbReference type="EMBL" id="PPQ95764.1"/>
    </source>
</evidence>
<feature type="compositionally biased region" description="Polar residues" evidence="4">
    <location>
        <begin position="768"/>
        <end position="790"/>
    </location>
</feature>
<proteinExistence type="predicted"/>
<evidence type="ECO:0000256" key="2">
    <source>
        <dbReference type="ARBA" id="ARBA00022801"/>
    </source>
</evidence>
<dbReference type="GO" id="GO:0016787">
    <property type="term" value="F:hydrolase activity"/>
    <property type="evidence" value="ECO:0007669"/>
    <property type="project" value="UniProtKB-KW"/>
</dbReference>
<evidence type="ECO:0000256" key="4">
    <source>
        <dbReference type="SAM" id="MobiDB-lite"/>
    </source>
</evidence>
<evidence type="ECO:0000256" key="1">
    <source>
        <dbReference type="ARBA" id="ARBA00022741"/>
    </source>
</evidence>
<feature type="region of interest" description="Disordered" evidence="4">
    <location>
        <begin position="121"/>
        <end position="147"/>
    </location>
</feature>
<dbReference type="InParanoid" id="A0A409XYB7"/>
<reference evidence="7 8" key="1">
    <citation type="journal article" date="2018" name="Evol. Lett.">
        <title>Horizontal gene cluster transfer increased hallucinogenic mushroom diversity.</title>
        <authorList>
            <person name="Reynolds H.T."/>
            <person name="Vijayakumar V."/>
            <person name="Gluck-Thaler E."/>
            <person name="Korotkin H.B."/>
            <person name="Matheny P.B."/>
            <person name="Slot J.C."/>
        </authorList>
    </citation>
    <scope>NUCLEOTIDE SEQUENCE [LARGE SCALE GENOMIC DNA]</scope>
    <source>
        <strain evidence="7 8">SRW20</strain>
    </source>
</reference>
<dbReference type="OrthoDB" id="448448at2759"/>
<feature type="compositionally biased region" description="Basic and acidic residues" evidence="4">
    <location>
        <begin position="287"/>
        <end position="305"/>
    </location>
</feature>
<dbReference type="Pfam" id="PF00176">
    <property type="entry name" value="SNF2-rel_dom"/>
    <property type="match status" value="2"/>
</dbReference>
<dbReference type="SMART" id="SM00490">
    <property type="entry name" value="HELICc"/>
    <property type="match status" value="1"/>
</dbReference>
<feature type="compositionally biased region" description="Polar residues" evidence="4">
    <location>
        <begin position="1463"/>
        <end position="1475"/>
    </location>
</feature>
<sequence length="1838" mass="203410">MSTSSWLDSLSARISRLTRQEEEPPTILPLHYTYMQRPLAEATGSQFRQGEARDTASMDDSTNQVNASSSIRNGIDTGQLQLLNDSLSDFMTGLSYTSARGEELSQQLNALLQRLVIRDDSPPNPHRQHSVVAPAANPASTETPATPGKLKTVSFAVLDKSYIIEAFESRSWPVTPSPPPQRRHPAAYPRPLGVLDSRGPRELEILSETGMTTFSSIYIPTPRLHPPVDDQSSVAGGRPGSSRLGSSSGRQAHDPTFLVRLDDNDSRSIASSPPQARPSNQRAVARGRGEDSHRSPPRPLFREDVFTTSSGPQNNGSSTNTEELQLLANGTFKSGYKLATHQLSHLQLLVAREVGADICRIDQQNSVGRVLSYKTELERMGVVIALIACNLPPPAFTGEKSTMIVVKNKRMMKLWNDEIRKLVPHKNVFCYESGAIPLDSNVPIIILTWNVLQDVKESLSSAGYFRIVLDAAAYYKDPASRTGKAVCKIKKRHGLCLIDDKLEKNNCYIPFRFLEVSHRAFEDYEAFKTILLARTQVGKAEADKTFELLKEDFYSIHPDPLRRSGSDGEELSWSAWSSWSLFSVGRRNEVEARTDDLLNPIQDELQIPGTFAAYDERTAEADAYVVPPHTTSRSSPQVTLHNFNHRESDASGRPSSSSSDTLYSTAASRGPGDPSSDSALSYLTDEGGIGWGSDVASRSSSDFFTAHSRDSESLQNWGDGRSSAPFSELGEGGTSDLSYLADEESAGNESDVPSRLSNDLPSFLSRPTHPNLQIQGPKSNVPSRHSSDVLSGNPGAMAVGPSNTEPLRHHLLTTGRFGNGFKLKKYQLADLRRLVQRESGEKVCGTNVVNRVGYLLAYQMGLGKTALAVALIACNRLPKNTIGNGATLIIVPNQGVMDHWVKEIQKFSPHLDVCCYKSIKSELRQTADVILITYRQILLQYEKSSSSSFFQNIWLRVICGNKNESHDLRNPSNKTVEAVCALRKMHGLCLSGTPMQNSALDLYSIFKFLGVTYEGIDDLKTYKRLFCSKSQKGVELAEKSFDIIEKNFCISRSFGDADDDLETESDSPLANPSLTERTDITVDIVLSPMEELVYDYIKDLPLSNLVKILRLRQVCDHPSLVYRTSKEESNRDKNAKEDGKVSSAALCDFSLIGFQITDVITKFSIRYAQDHGIEIRANQLAKAVEKHFAESFRSAKLKEMTDILLRCQGQKTIIFTHFTSFLPAITKTLYGMNIGWTEYTGDMDPEQKKQALKRIKEDPACTAIVVSILSGNTGLDITSCNNVILMEPWWNPFTEEQAIARAYRVGQTLPVKVFRLVVKNSIEESILKTQQAKKHRVIGTTYQHCELEGLGSNSGTRAPRLSIPTRNSDLMKSDTAAYTPAPATLQENPQTELQGREPMDITKMQSAYSSLTSFLNDAPVILEMLGASIERVSRQALDVNSITPGRDIVESDSPPNLGPSRRPINTRQARYSSGIQLEPPPLSSPRSSRKVHIDPRDLPSDAMLTEEMDSSNVVSYRTPGLHVTPGDASRARSLASSVGDEESGTHHFNFSLRHLLNRRASTPRPRAGPSVFSKEVQEADFETSISSVLSEDAMSDSHIDGLNSSAPMLHSQEPLLLTEGKFNNGKRLTQDQMSILRRLVQREAGDSVCGTSVRNDVGFVIGCGSELDSTASIVALIAGNLPPEGFEGIRTTLVVVKNQQSMDWWVEVFEAFLPDQDIITYSLLLGVFKEAQASGSDLFKKTWFRIIAGDADQLRNPATQITQAILEIPKQHALCLVTRDLEKRDYYAHFRFLGVTYQGINDWEAYQFIILAKSREGKAEAKKVLEAVKKDFCIFRVE</sequence>
<dbReference type="Gene3D" id="3.40.50.10810">
    <property type="entry name" value="Tandem AAA-ATPase domain"/>
    <property type="match status" value="2"/>
</dbReference>
<name>A0A409XYB7_9AGAR</name>
<dbReference type="EMBL" id="NHYE01001415">
    <property type="protein sequence ID" value="PPQ95764.1"/>
    <property type="molecule type" value="Genomic_DNA"/>
</dbReference>
<feature type="region of interest" description="Disordered" evidence="4">
    <location>
        <begin position="42"/>
        <end position="72"/>
    </location>
</feature>
<gene>
    <name evidence="7" type="ORF">CVT26_015851</name>
</gene>
<dbReference type="InterPro" id="IPR000330">
    <property type="entry name" value="SNF2_N"/>
</dbReference>
<keyword evidence="3" id="KW-0067">ATP-binding</keyword>
<feature type="region of interest" description="Disordered" evidence="4">
    <location>
        <begin position="171"/>
        <end position="195"/>
    </location>
</feature>
<dbReference type="InterPro" id="IPR027417">
    <property type="entry name" value="P-loop_NTPase"/>
</dbReference>
<feature type="compositionally biased region" description="Polar residues" evidence="4">
    <location>
        <begin position="267"/>
        <end position="282"/>
    </location>
</feature>
<feature type="compositionally biased region" description="Polar residues" evidence="4">
    <location>
        <begin position="58"/>
        <end position="72"/>
    </location>
</feature>
<dbReference type="SMART" id="SM00487">
    <property type="entry name" value="DEXDc"/>
    <property type="match status" value="1"/>
</dbReference>
<dbReference type="PANTHER" id="PTHR45626:SF14">
    <property type="entry name" value="ATP-DEPENDENT DNA HELICASE (EUROFUNG)"/>
    <property type="match status" value="1"/>
</dbReference>
<dbReference type="GO" id="GO:0008094">
    <property type="term" value="F:ATP-dependent activity, acting on DNA"/>
    <property type="evidence" value="ECO:0007669"/>
    <property type="project" value="TreeGrafter"/>
</dbReference>
<dbReference type="InterPro" id="IPR014001">
    <property type="entry name" value="Helicase_ATP-bd"/>
</dbReference>
<dbReference type="InterPro" id="IPR050628">
    <property type="entry name" value="SNF2_RAD54_helicase_TF"/>
</dbReference>
<comment type="caution">
    <text evidence="7">The sequence shown here is derived from an EMBL/GenBank/DDBJ whole genome shotgun (WGS) entry which is preliminary data.</text>
</comment>
<feature type="domain" description="Helicase ATP-binding" evidence="5">
    <location>
        <begin position="845"/>
        <end position="1012"/>
    </location>
</feature>
<feature type="region of interest" description="Disordered" evidence="4">
    <location>
        <begin position="1444"/>
        <end position="1496"/>
    </location>
</feature>
<protein>
    <submittedName>
        <fullName evidence="7">Uncharacterized protein</fullName>
    </submittedName>
</protein>
<dbReference type="SUPFAM" id="SSF52540">
    <property type="entry name" value="P-loop containing nucleoside triphosphate hydrolases"/>
    <property type="match status" value="3"/>
</dbReference>
<organism evidence="7 8">
    <name type="scientific">Gymnopilus dilepis</name>
    <dbReference type="NCBI Taxonomy" id="231916"/>
    <lineage>
        <taxon>Eukaryota</taxon>
        <taxon>Fungi</taxon>
        <taxon>Dikarya</taxon>
        <taxon>Basidiomycota</taxon>
        <taxon>Agaricomycotina</taxon>
        <taxon>Agaricomycetes</taxon>
        <taxon>Agaricomycetidae</taxon>
        <taxon>Agaricales</taxon>
        <taxon>Agaricineae</taxon>
        <taxon>Hymenogastraceae</taxon>
        <taxon>Gymnopilus</taxon>
    </lineage>
</organism>
<dbReference type="STRING" id="231916.A0A409XYB7"/>
<dbReference type="InterPro" id="IPR038718">
    <property type="entry name" value="SNF2-like_sf"/>
</dbReference>
<feature type="region of interest" description="Disordered" evidence="4">
    <location>
        <begin position="707"/>
        <end position="804"/>
    </location>
</feature>
<feature type="compositionally biased region" description="Low complexity" evidence="4">
    <location>
        <begin position="651"/>
        <end position="668"/>
    </location>
</feature>
<evidence type="ECO:0000256" key="3">
    <source>
        <dbReference type="ARBA" id="ARBA00022840"/>
    </source>
</evidence>
<dbReference type="PROSITE" id="PS51192">
    <property type="entry name" value="HELICASE_ATP_BIND_1"/>
    <property type="match status" value="1"/>
</dbReference>
<dbReference type="GO" id="GO:0005634">
    <property type="term" value="C:nucleus"/>
    <property type="evidence" value="ECO:0007669"/>
    <property type="project" value="TreeGrafter"/>
</dbReference>
<dbReference type="InterPro" id="IPR049730">
    <property type="entry name" value="SNF2/RAD54-like_C"/>
</dbReference>
<dbReference type="PROSITE" id="PS51194">
    <property type="entry name" value="HELICASE_CTER"/>
    <property type="match status" value="1"/>
</dbReference>